<dbReference type="InterPro" id="IPR007118">
    <property type="entry name" value="Expan_Lol_pI"/>
</dbReference>
<dbReference type="SUPFAM" id="SSF49590">
    <property type="entry name" value="PHL pollen allergen"/>
    <property type="match status" value="1"/>
</dbReference>
<dbReference type="Proteomes" id="UP000030748">
    <property type="component" value="Unassembled WGS sequence"/>
</dbReference>
<dbReference type="SMART" id="SM00837">
    <property type="entry name" value="DPBB_1"/>
    <property type="match status" value="1"/>
</dbReference>
<dbReference type="PRINTS" id="PR01225">
    <property type="entry name" value="EXPANSNFAMLY"/>
</dbReference>
<comment type="similarity">
    <text evidence="1 7">Belongs to the expansin family. Expansin A subfamily.</text>
</comment>
<dbReference type="InterPro" id="IPR002963">
    <property type="entry name" value="Expansin"/>
</dbReference>
<gene>
    <name evidence="10" type="ORF">MIMGU_mgv1a026815mg</name>
</gene>
<dbReference type="OrthoDB" id="5823761at2759"/>
<dbReference type="GO" id="GO:0005576">
    <property type="term" value="C:extracellular region"/>
    <property type="evidence" value="ECO:0007669"/>
    <property type="project" value="InterPro"/>
</dbReference>
<protein>
    <recommendedName>
        <fullName evidence="7">Expansin</fullName>
    </recommendedName>
</protein>
<sequence length="257" mass="27439">MAAILQGMLASSLMILVLVGPTSAHSHGPDFKVGPWKDAHATFYGGADGSGTMGGACGYDDLVKEGYGFNTTALSSALFNDGKACGSCYEIRCAKGNKWCKPGASSSIFVTATNFCPPGGTGCCNSPNEHFDLSQPAYLQIAEYKAGIVPVQYRRVPCKKRGGVKLTITGNPYFNLVTVTNVGGAGDVTNVEVSGGKDLPWTKLSRNWGQKWETNAKLVGHDLTFKVTTSDGKTVILQKVVPQNWQFSQTYEGQNFM</sequence>
<keyword evidence="3 7" id="KW-0964">Secreted</keyword>
<dbReference type="EMBL" id="KI630319">
    <property type="protein sequence ID" value="EYU41589.1"/>
    <property type="molecule type" value="Genomic_DNA"/>
</dbReference>
<evidence type="ECO:0000259" key="8">
    <source>
        <dbReference type="PROSITE" id="PS50842"/>
    </source>
</evidence>
<organism evidence="10 11">
    <name type="scientific">Erythranthe guttata</name>
    <name type="common">Yellow monkey flower</name>
    <name type="synonym">Mimulus guttatus</name>
    <dbReference type="NCBI Taxonomy" id="4155"/>
    <lineage>
        <taxon>Eukaryota</taxon>
        <taxon>Viridiplantae</taxon>
        <taxon>Streptophyta</taxon>
        <taxon>Embryophyta</taxon>
        <taxon>Tracheophyta</taxon>
        <taxon>Spermatophyta</taxon>
        <taxon>Magnoliopsida</taxon>
        <taxon>eudicotyledons</taxon>
        <taxon>Gunneridae</taxon>
        <taxon>Pentapetalae</taxon>
        <taxon>asterids</taxon>
        <taxon>lamiids</taxon>
        <taxon>Lamiales</taxon>
        <taxon>Phrymaceae</taxon>
        <taxon>Erythranthe</taxon>
    </lineage>
</organism>
<feature type="chain" id="PRO_5015214055" description="Expansin" evidence="7">
    <location>
        <begin position="25"/>
        <end position="257"/>
    </location>
</feature>
<evidence type="ECO:0000256" key="7">
    <source>
        <dbReference type="RuleBase" id="RU365023"/>
    </source>
</evidence>
<dbReference type="AlphaFoldDB" id="A0A022RNE2"/>
<reference evidence="10 11" key="1">
    <citation type="journal article" date="2013" name="Proc. Natl. Acad. Sci. U.S.A.">
        <title>Fine-scale variation in meiotic recombination in Mimulus inferred from population shotgun sequencing.</title>
        <authorList>
            <person name="Hellsten U."/>
            <person name="Wright K.M."/>
            <person name="Jenkins J."/>
            <person name="Shu S."/>
            <person name="Yuan Y."/>
            <person name="Wessler S.R."/>
            <person name="Schmutz J."/>
            <person name="Willis J.H."/>
            <person name="Rokhsar D.S."/>
        </authorList>
    </citation>
    <scope>NUCLEOTIDE SEQUENCE [LARGE SCALE GENOMIC DNA]</scope>
    <source>
        <strain evidence="11">cv. DUN x IM62</strain>
    </source>
</reference>
<dbReference type="PANTHER" id="PTHR31867">
    <property type="entry name" value="EXPANSIN-A15"/>
    <property type="match status" value="1"/>
</dbReference>
<evidence type="ECO:0000256" key="2">
    <source>
        <dbReference type="ARBA" id="ARBA00022512"/>
    </source>
</evidence>
<dbReference type="InterPro" id="IPR007117">
    <property type="entry name" value="Expansin_CBD"/>
</dbReference>
<dbReference type="InterPro" id="IPR036908">
    <property type="entry name" value="RlpA-like_sf"/>
</dbReference>
<dbReference type="Gene3D" id="2.60.40.760">
    <property type="entry name" value="Expansin, cellulose-binding-like domain"/>
    <property type="match status" value="1"/>
</dbReference>
<proteinExistence type="inferred from homology"/>
<evidence type="ECO:0000313" key="11">
    <source>
        <dbReference type="Proteomes" id="UP000030748"/>
    </source>
</evidence>
<keyword evidence="2 7" id="KW-0134">Cell wall</keyword>
<name>A0A022RNE2_ERYGU</name>
<accession>A0A022RNE2</accession>
<evidence type="ECO:0000256" key="6">
    <source>
        <dbReference type="ARBA" id="ARBA00023316"/>
    </source>
</evidence>
<comment type="function">
    <text evidence="7">Causes loosening and extension of plant cell walls by disrupting non-covalent bonding between cellulose microfibrils and matrix glucans. No enzymatic activity has been found.</text>
</comment>
<keyword evidence="11" id="KW-1185">Reference proteome</keyword>
<evidence type="ECO:0000256" key="4">
    <source>
        <dbReference type="ARBA" id="ARBA00022729"/>
    </source>
</evidence>
<dbReference type="PRINTS" id="PR01226">
    <property type="entry name" value="EXPANSIN"/>
</dbReference>
<dbReference type="eggNOG" id="ENOG502QVXY">
    <property type="taxonomic scope" value="Eukaryota"/>
</dbReference>
<evidence type="ECO:0000313" key="10">
    <source>
        <dbReference type="EMBL" id="EYU41589.1"/>
    </source>
</evidence>
<keyword evidence="5" id="KW-0472">Membrane</keyword>
<evidence type="ECO:0000256" key="3">
    <source>
        <dbReference type="ARBA" id="ARBA00022525"/>
    </source>
</evidence>
<comment type="subcellular location">
    <subcellularLocation>
        <location evidence="7">Secreted</location>
        <location evidence="7">Cell wall</location>
    </subcellularLocation>
    <subcellularLocation>
        <location evidence="7">Membrane</location>
        <topology evidence="7">Peripheral membrane protein</topology>
    </subcellularLocation>
</comment>
<dbReference type="Gene3D" id="2.40.40.10">
    <property type="entry name" value="RlpA-like domain"/>
    <property type="match status" value="1"/>
</dbReference>
<dbReference type="CDD" id="cd22274">
    <property type="entry name" value="DPBB_EXPA_N"/>
    <property type="match status" value="1"/>
</dbReference>
<evidence type="ECO:0000256" key="5">
    <source>
        <dbReference type="ARBA" id="ARBA00023136"/>
    </source>
</evidence>
<dbReference type="OMA" id="APGPWKQ"/>
<dbReference type="InterPro" id="IPR009009">
    <property type="entry name" value="RlpA-like_DPBB"/>
</dbReference>
<dbReference type="PROSITE" id="PS50843">
    <property type="entry name" value="EXPANSIN_CBD"/>
    <property type="match status" value="1"/>
</dbReference>
<keyword evidence="4 7" id="KW-0732">Signal</keyword>
<dbReference type="SUPFAM" id="SSF50685">
    <property type="entry name" value="Barwin-like endoglucanases"/>
    <property type="match status" value="1"/>
</dbReference>
<dbReference type="InterPro" id="IPR036749">
    <property type="entry name" value="Expansin_CBD_sf"/>
</dbReference>
<feature type="domain" description="Expansin-like CBD" evidence="9">
    <location>
        <begin position="173"/>
        <end position="253"/>
    </location>
</feature>
<dbReference type="Pfam" id="PF03330">
    <property type="entry name" value="DPBB_1"/>
    <property type="match status" value="1"/>
</dbReference>
<feature type="domain" description="Expansin-like EG45" evidence="8">
    <location>
        <begin position="54"/>
        <end position="163"/>
    </location>
</feature>
<dbReference type="InterPro" id="IPR007112">
    <property type="entry name" value="Expansin/allergen_DPBB_dom"/>
</dbReference>
<dbReference type="GO" id="GO:0009653">
    <property type="term" value="P:anatomical structure morphogenesis"/>
    <property type="evidence" value="ECO:0007669"/>
    <property type="project" value="UniProtKB-ARBA"/>
</dbReference>
<dbReference type="PROSITE" id="PS50842">
    <property type="entry name" value="EXPANSIN_EG45"/>
    <property type="match status" value="1"/>
</dbReference>
<evidence type="ECO:0000259" key="9">
    <source>
        <dbReference type="PROSITE" id="PS50843"/>
    </source>
</evidence>
<feature type="signal peptide" evidence="7">
    <location>
        <begin position="1"/>
        <end position="24"/>
    </location>
</feature>
<dbReference type="Pfam" id="PF01357">
    <property type="entry name" value="Expansin_C"/>
    <property type="match status" value="1"/>
</dbReference>
<keyword evidence="6 7" id="KW-0961">Cell wall biogenesis/degradation</keyword>
<evidence type="ECO:0000256" key="1">
    <source>
        <dbReference type="ARBA" id="ARBA00005392"/>
    </source>
</evidence>
<dbReference type="GO" id="GO:0016020">
    <property type="term" value="C:membrane"/>
    <property type="evidence" value="ECO:0007669"/>
    <property type="project" value="UniProtKB-SubCell"/>
</dbReference>
<dbReference type="KEGG" id="egt:105952694"/>
<dbReference type="GO" id="GO:0009664">
    <property type="term" value="P:plant-type cell wall organization"/>
    <property type="evidence" value="ECO:0007669"/>
    <property type="project" value="InterPro"/>
</dbReference>
<dbReference type="STRING" id="4155.A0A022RNE2"/>